<protein>
    <submittedName>
        <fullName evidence="3">Uncharacterized protein</fullName>
    </submittedName>
</protein>
<organism evidence="3 4">
    <name type="scientific">Rotaria magnacalcarata</name>
    <dbReference type="NCBI Taxonomy" id="392030"/>
    <lineage>
        <taxon>Eukaryota</taxon>
        <taxon>Metazoa</taxon>
        <taxon>Spiralia</taxon>
        <taxon>Gnathifera</taxon>
        <taxon>Rotifera</taxon>
        <taxon>Eurotatoria</taxon>
        <taxon>Bdelloidea</taxon>
        <taxon>Philodinida</taxon>
        <taxon>Philodinidae</taxon>
        <taxon>Rotaria</taxon>
    </lineage>
</organism>
<keyword evidence="1" id="KW-0472">Membrane</keyword>
<dbReference type="Proteomes" id="UP000663824">
    <property type="component" value="Unassembled WGS sequence"/>
</dbReference>
<evidence type="ECO:0000313" key="2">
    <source>
        <dbReference type="EMBL" id="CAF0995023.1"/>
    </source>
</evidence>
<reference evidence="3" key="1">
    <citation type="submission" date="2021-02" db="EMBL/GenBank/DDBJ databases">
        <authorList>
            <person name="Nowell W R."/>
        </authorList>
    </citation>
    <scope>NUCLEOTIDE SEQUENCE</scope>
</reference>
<name>A0A816Z1L3_9BILA</name>
<dbReference type="EMBL" id="CAJNOV010000129">
    <property type="protein sequence ID" value="CAF0995023.1"/>
    <property type="molecule type" value="Genomic_DNA"/>
</dbReference>
<proteinExistence type="predicted"/>
<sequence>MCGKKVPMNGDAITLFVMDLLVFGMLIYWWIVGIYILILKYYQQHQHYHLRESIEYIDSSNSSKIIWFSKRYLQKLQTVMNKILISEQHYFNVLSIFKL</sequence>
<keyword evidence="1" id="KW-1133">Transmembrane helix</keyword>
<gene>
    <name evidence="2" type="ORF">CJN711_LOCUS2050</name>
    <name evidence="3" type="ORF">MBJ925_LOCUS34587</name>
</gene>
<keyword evidence="1" id="KW-0812">Transmembrane</keyword>
<dbReference type="Proteomes" id="UP000663855">
    <property type="component" value="Unassembled WGS sequence"/>
</dbReference>
<evidence type="ECO:0000256" key="1">
    <source>
        <dbReference type="SAM" id="Phobius"/>
    </source>
</evidence>
<dbReference type="AlphaFoldDB" id="A0A816Z1L3"/>
<evidence type="ECO:0000313" key="4">
    <source>
        <dbReference type="Proteomes" id="UP000663824"/>
    </source>
</evidence>
<accession>A0A816Z1L3</accession>
<evidence type="ECO:0000313" key="3">
    <source>
        <dbReference type="EMBL" id="CAF2185417.1"/>
    </source>
</evidence>
<feature type="transmembrane region" description="Helical" evidence="1">
    <location>
        <begin position="20"/>
        <end position="42"/>
    </location>
</feature>
<dbReference type="EMBL" id="CAJNRE010018989">
    <property type="protein sequence ID" value="CAF2185417.1"/>
    <property type="molecule type" value="Genomic_DNA"/>
</dbReference>
<comment type="caution">
    <text evidence="3">The sequence shown here is derived from an EMBL/GenBank/DDBJ whole genome shotgun (WGS) entry which is preliminary data.</text>
</comment>